<proteinExistence type="predicted"/>
<keyword evidence="1" id="KW-0812">Transmembrane</keyword>
<feature type="transmembrane region" description="Helical" evidence="1">
    <location>
        <begin position="34"/>
        <end position="52"/>
    </location>
</feature>
<keyword evidence="1" id="KW-0472">Membrane</keyword>
<organism evidence="2 3">
    <name type="scientific">Nocardioides scoriae</name>
    <dbReference type="NCBI Taxonomy" id="642780"/>
    <lineage>
        <taxon>Bacteria</taxon>
        <taxon>Bacillati</taxon>
        <taxon>Actinomycetota</taxon>
        <taxon>Actinomycetes</taxon>
        <taxon>Propionibacteriales</taxon>
        <taxon>Nocardioidaceae</taxon>
        <taxon>Nocardioides</taxon>
    </lineage>
</organism>
<feature type="transmembrane region" description="Helical" evidence="1">
    <location>
        <begin position="58"/>
        <end position="79"/>
    </location>
</feature>
<keyword evidence="3" id="KW-1185">Reference proteome</keyword>
<sequence length="99" mass="11030">MATARKSRRAAEPVRITSAPANARDDLLRRRRRYLFSMIIRTLCFVGAIVVGDGWLRWVLIFGAVFLPYVAVIVANSAAPRLEGTDLVQPGQGYKELGR</sequence>
<dbReference type="Pfam" id="PF11298">
    <property type="entry name" value="DUF3099"/>
    <property type="match status" value="1"/>
</dbReference>
<evidence type="ECO:0000313" key="3">
    <source>
        <dbReference type="Proteomes" id="UP000198859"/>
    </source>
</evidence>
<evidence type="ECO:0008006" key="4">
    <source>
        <dbReference type="Google" id="ProtNLM"/>
    </source>
</evidence>
<name>A0A1H1NBK6_9ACTN</name>
<dbReference type="InterPro" id="IPR021449">
    <property type="entry name" value="DUF3099"/>
</dbReference>
<evidence type="ECO:0000313" key="2">
    <source>
        <dbReference type="EMBL" id="SDR96333.1"/>
    </source>
</evidence>
<dbReference type="AlphaFoldDB" id="A0A1H1NBK6"/>
<reference evidence="3" key="1">
    <citation type="submission" date="2016-10" db="EMBL/GenBank/DDBJ databases">
        <authorList>
            <person name="Varghese N."/>
            <person name="Submissions S."/>
        </authorList>
    </citation>
    <scope>NUCLEOTIDE SEQUENCE [LARGE SCALE GENOMIC DNA]</scope>
    <source>
        <strain evidence="3">DSM 22127</strain>
    </source>
</reference>
<accession>A0A1H1NBK6</accession>
<dbReference type="Proteomes" id="UP000198859">
    <property type="component" value="Chromosome I"/>
</dbReference>
<dbReference type="RefSeq" id="WP_231917039.1">
    <property type="nucleotide sequence ID" value="NZ_LT629757.1"/>
</dbReference>
<protein>
    <recommendedName>
        <fullName evidence="4">DUF3099 domain-containing protein</fullName>
    </recommendedName>
</protein>
<dbReference type="STRING" id="642780.SAMN04488570_0826"/>
<gene>
    <name evidence="2" type="ORF">SAMN04488570_0826</name>
</gene>
<evidence type="ECO:0000256" key="1">
    <source>
        <dbReference type="SAM" id="Phobius"/>
    </source>
</evidence>
<keyword evidence="1" id="KW-1133">Transmembrane helix</keyword>
<dbReference type="EMBL" id="LT629757">
    <property type="protein sequence ID" value="SDR96333.1"/>
    <property type="molecule type" value="Genomic_DNA"/>
</dbReference>